<evidence type="ECO:0000313" key="2">
    <source>
        <dbReference type="Proteomes" id="UP000318055"/>
    </source>
</evidence>
<gene>
    <name evidence="1" type="ORF">FPZ54_15885</name>
</gene>
<dbReference type="EMBL" id="CP042239">
    <property type="protein sequence ID" value="QDX27338.1"/>
    <property type="molecule type" value="Genomic_DNA"/>
</dbReference>
<dbReference type="Proteomes" id="UP000318055">
    <property type="component" value="Chromosome"/>
</dbReference>
<accession>A0A518RIP4</accession>
<dbReference type="AlphaFoldDB" id="A0A518RIP4"/>
<protein>
    <recommendedName>
        <fullName evidence="3">Antibiotic ABC transporter</fullName>
    </recommendedName>
</protein>
<evidence type="ECO:0008006" key="3">
    <source>
        <dbReference type="Google" id="ProtNLM"/>
    </source>
</evidence>
<name>A0A518RIP4_9SPHN</name>
<sequence length="95" mass="10464">MSKRSNKSWMNAGFDAWSLGWESAAVMGLRTAKIAQGGAEAQRETERMISEKMTAAFELQMAIMTGAMGLSPATTTRKAIAHYRRKVRANARRLG</sequence>
<dbReference type="OrthoDB" id="7432973at2"/>
<organism evidence="1 2">
    <name type="scientific">Sphingomonas suaedae</name>
    <dbReference type="NCBI Taxonomy" id="2599297"/>
    <lineage>
        <taxon>Bacteria</taxon>
        <taxon>Pseudomonadati</taxon>
        <taxon>Pseudomonadota</taxon>
        <taxon>Alphaproteobacteria</taxon>
        <taxon>Sphingomonadales</taxon>
        <taxon>Sphingomonadaceae</taxon>
        <taxon>Sphingomonas</taxon>
    </lineage>
</organism>
<evidence type="ECO:0000313" key="1">
    <source>
        <dbReference type="EMBL" id="QDX27338.1"/>
    </source>
</evidence>
<keyword evidence="2" id="KW-1185">Reference proteome</keyword>
<proteinExistence type="predicted"/>
<dbReference type="RefSeq" id="WP_145848784.1">
    <property type="nucleotide sequence ID" value="NZ_CP042239.1"/>
</dbReference>
<dbReference type="KEGG" id="ssua:FPZ54_15885"/>
<reference evidence="1 2" key="1">
    <citation type="submission" date="2019-07" db="EMBL/GenBank/DDBJ databases">
        <title>Sphingomonas alkalisoli sp. nov., isolated from rhizosphere soil of Suaedae salsa.</title>
        <authorList>
            <person name="Zhang H."/>
            <person name="Xu L."/>
            <person name="Zhang J.-X."/>
            <person name="Sun J.-Q."/>
        </authorList>
    </citation>
    <scope>NUCLEOTIDE SEQUENCE [LARGE SCALE GENOMIC DNA]</scope>
    <source>
        <strain evidence="1 2">XS-10</strain>
    </source>
</reference>